<protein>
    <recommendedName>
        <fullName evidence="1">Protein kinase domain-containing protein</fullName>
    </recommendedName>
</protein>
<evidence type="ECO:0000259" key="1">
    <source>
        <dbReference type="PROSITE" id="PS50011"/>
    </source>
</evidence>
<dbReference type="InterPro" id="IPR011009">
    <property type="entry name" value="Kinase-like_dom_sf"/>
</dbReference>
<dbReference type="InterPro" id="IPR001245">
    <property type="entry name" value="Ser-Thr/Tyr_kinase_cat_dom"/>
</dbReference>
<gene>
    <name evidence="2" type="ORF">C1645_824418</name>
</gene>
<keyword evidence="3" id="KW-1185">Reference proteome</keyword>
<comment type="caution">
    <text evidence="2">The sequence shown here is derived from an EMBL/GenBank/DDBJ whole genome shotgun (WGS) entry which is preliminary data.</text>
</comment>
<organism evidence="2 3">
    <name type="scientific">Glomus cerebriforme</name>
    <dbReference type="NCBI Taxonomy" id="658196"/>
    <lineage>
        <taxon>Eukaryota</taxon>
        <taxon>Fungi</taxon>
        <taxon>Fungi incertae sedis</taxon>
        <taxon>Mucoromycota</taxon>
        <taxon>Glomeromycotina</taxon>
        <taxon>Glomeromycetes</taxon>
        <taxon>Glomerales</taxon>
        <taxon>Glomeraceae</taxon>
        <taxon>Glomus</taxon>
    </lineage>
</organism>
<feature type="domain" description="Protein kinase" evidence="1">
    <location>
        <begin position="1"/>
        <end position="79"/>
    </location>
</feature>
<proteinExistence type="predicted"/>
<name>A0A397SXI1_9GLOM</name>
<dbReference type="InterPro" id="IPR000719">
    <property type="entry name" value="Prot_kinase_dom"/>
</dbReference>
<accession>A0A397SXI1</accession>
<dbReference type="Gene3D" id="1.10.510.10">
    <property type="entry name" value="Transferase(Phosphotransferase) domain 1"/>
    <property type="match status" value="1"/>
</dbReference>
<evidence type="ECO:0000313" key="3">
    <source>
        <dbReference type="Proteomes" id="UP000265703"/>
    </source>
</evidence>
<dbReference type="GO" id="GO:0004672">
    <property type="term" value="F:protein kinase activity"/>
    <property type="evidence" value="ECO:0007669"/>
    <property type="project" value="InterPro"/>
</dbReference>
<dbReference type="Pfam" id="PF07714">
    <property type="entry name" value="PK_Tyr_Ser-Thr"/>
    <property type="match status" value="1"/>
</dbReference>
<dbReference type="PROSITE" id="PS50011">
    <property type="entry name" value="PROTEIN_KINASE_DOM"/>
    <property type="match status" value="1"/>
</dbReference>
<dbReference type="Proteomes" id="UP000265703">
    <property type="component" value="Unassembled WGS sequence"/>
</dbReference>
<dbReference type="SUPFAM" id="SSF56112">
    <property type="entry name" value="Protein kinase-like (PK-like)"/>
    <property type="match status" value="1"/>
</dbReference>
<dbReference type="EMBL" id="QKYT01000208">
    <property type="protein sequence ID" value="RIA89719.1"/>
    <property type="molecule type" value="Genomic_DNA"/>
</dbReference>
<dbReference type="GO" id="GO:0005524">
    <property type="term" value="F:ATP binding"/>
    <property type="evidence" value="ECO:0007669"/>
    <property type="project" value="InterPro"/>
</dbReference>
<evidence type="ECO:0000313" key="2">
    <source>
        <dbReference type="EMBL" id="RIA89719.1"/>
    </source>
</evidence>
<dbReference type="AlphaFoldDB" id="A0A397SXI1"/>
<sequence length="79" mass="9206">MVDHDDNIITLVDPTSENYLLVLENANKGTLQDYLSDQFDKLKWDDKFDLALQLAYAISRLHNHGIIHCDLIIINYYLI</sequence>
<reference evidence="2 3" key="1">
    <citation type="submission" date="2018-06" db="EMBL/GenBank/DDBJ databases">
        <title>Comparative genomics reveals the genomic features of Rhizophagus irregularis, R. cerebriforme, R. diaphanum and Gigaspora rosea, and their symbiotic lifestyle signature.</title>
        <authorList>
            <person name="Morin E."/>
            <person name="San Clemente H."/>
            <person name="Chen E.C.H."/>
            <person name="De La Providencia I."/>
            <person name="Hainaut M."/>
            <person name="Kuo A."/>
            <person name="Kohler A."/>
            <person name="Murat C."/>
            <person name="Tang N."/>
            <person name="Roy S."/>
            <person name="Loubradou J."/>
            <person name="Henrissat B."/>
            <person name="Grigoriev I.V."/>
            <person name="Corradi N."/>
            <person name="Roux C."/>
            <person name="Martin F.M."/>
        </authorList>
    </citation>
    <scope>NUCLEOTIDE SEQUENCE [LARGE SCALE GENOMIC DNA]</scope>
    <source>
        <strain evidence="2 3">DAOM 227022</strain>
    </source>
</reference>
<dbReference type="OrthoDB" id="10261027at2759"/>